<protein>
    <submittedName>
        <fullName evidence="1">Uncharacterized protein</fullName>
    </submittedName>
</protein>
<dbReference type="Ensembl" id="ENSMUNT00000034373.1">
    <property type="protein sequence ID" value="ENSMUNP00000025548.1"/>
    <property type="gene ID" value="ENSMUNG00000017528.1"/>
</dbReference>
<accession>A0A8V5FI53</accession>
<proteinExistence type="predicted"/>
<sequence>EAEYPTLDPACPVQHKRFCDSMILLFHDLNLFARLVIVYIVLTFSFLMGFVFVGGFFIHLEKTQVQQVPVWSLHCCTWLCCSVIHTVLVRQRNVLI</sequence>
<dbReference type="AlphaFoldDB" id="A0A8V5FI53"/>
<name>A0A8V5FI53_MELUD</name>
<evidence type="ECO:0000313" key="2">
    <source>
        <dbReference type="Proteomes" id="UP000694405"/>
    </source>
</evidence>
<reference evidence="1" key="2">
    <citation type="submission" date="2025-08" db="UniProtKB">
        <authorList>
            <consortium name="Ensembl"/>
        </authorList>
    </citation>
    <scope>IDENTIFICATION</scope>
</reference>
<dbReference type="Proteomes" id="UP000694405">
    <property type="component" value="Chromosome 2"/>
</dbReference>
<reference evidence="1" key="1">
    <citation type="submission" date="2020-03" db="EMBL/GenBank/DDBJ databases">
        <title>Melopsittacus undulatus (budgerigar) genome, bMelUnd1, maternal haplotype with Z.</title>
        <authorList>
            <person name="Gedman G."/>
            <person name="Mountcastle J."/>
            <person name="Haase B."/>
            <person name="Formenti G."/>
            <person name="Wright T."/>
            <person name="Apodaca J."/>
            <person name="Pelan S."/>
            <person name="Chow W."/>
            <person name="Rhie A."/>
            <person name="Howe K."/>
            <person name="Fedrigo O."/>
            <person name="Jarvis E.D."/>
        </authorList>
    </citation>
    <scope>NUCLEOTIDE SEQUENCE [LARGE SCALE GENOMIC DNA]</scope>
</reference>
<reference evidence="1" key="3">
    <citation type="submission" date="2025-09" db="UniProtKB">
        <authorList>
            <consortium name="Ensembl"/>
        </authorList>
    </citation>
    <scope>IDENTIFICATION</scope>
</reference>
<keyword evidence="2" id="KW-1185">Reference proteome</keyword>
<organism evidence="1 2">
    <name type="scientific">Melopsittacus undulatus</name>
    <name type="common">Budgerigar</name>
    <name type="synonym">Psittacus undulatus</name>
    <dbReference type="NCBI Taxonomy" id="13146"/>
    <lineage>
        <taxon>Eukaryota</taxon>
        <taxon>Metazoa</taxon>
        <taxon>Chordata</taxon>
        <taxon>Craniata</taxon>
        <taxon>Vertebrata</taxon>
        <taxon>Euteleostomi</taxon>
        <taxon>Archelosauria</taxon>
        <taxon>Archosauria</taxon>
        <taxon>Dinosauria</taxon>
        <taxon>Saurischia</taxon>
        <taxon>Theropoda</taxon>
        <taxon>Coelurosauria</taxon>
        <taxon>Aves</taxon>
        <taxon>Neognathae</taxon>
        <taxon>Neoaves</taxon>
        <taxon>Telluraves</taxon>
        <taxon>Australaves</taxon>
        <taxon>Psittaciformes</taxon>
        <taxon>Psittaculidae</taxon>
        <taxon>Melopsittacus</taxon>
    </lineage>
</organism>
<evidence type="ECO:0000313" key="1">
    <source>
        <dbReference type="Ensembl" id="ENSMUNP00000025548.1"/>
    </source>
</evidence>